<dbReference type="eggNOG" id="ENOG502R9F1">
    <property type="taxonomic scope" value="Eukaryota"/>
</dbReference>
<gene>
    <name evidence="2" type="ORF">THAOC_21331</name>
</gene>
<dbReference type="AlphaFoldDB" id="K0RZN6"/>
<dbReference type="OMA" id="IDERAYG"/>
<dbReference type="Proteomes" id="UP000266841">
    <property type="component" value="Unassembled WGS sequence"/>
</dbReference>
<dbReference type="EMBL" id="AGNL01024961">
    <property type="protein sequence ID" value="EJK58535.1"/>
    <property type="molecule type" value="Genomic_DNA"/>
</dbReference>
<comment type="caution">
    <text evidence="2">The sequence shown here is derived from an EMBL/GenBank/DDBJ whole genome shotgun (WGS) entry which is preliminary data.</text>
</comment>
<feature type="region of interest" description="Disordered" evidence="1">
    <location>
        <begin position="284"/>
        <end position="324"/>
    </location>
</feature>
<evidence type="ECO:0000313" key="2">
    <source>
        <dbReference type="EMBL" id="EJK58535.1"/>
    </source>
</evidence>
<dbReference type="OrthoDB" id="10629922at2759"/>
<organism evidence="2 3">
    <name type="scientific">Thalassiosira oceanica</name>
    <name type="common">Marine diatom</name>
    <dbReference type="NCBI Taxonomy" id="159749"/>
    <lineage>
        <taxon>Eukaryota</taxon>
        <taxon>Sar</taxon>
        <taxon>Stramenopiles</taxon>
        <taxon>Ochrophyta</taxon>
        <taxon>Bacillariophyta</taxon>
        <taxon>Coscinodiscophyceae</taxon>
        <taxon>Thalassiosirophycidae</taxon>
        <taxon>Thalassiosirales</taxon>
        <taxon>Thalassiosiraceae</taxon>
        <taxon>Thalassiosira</taxon>
    </lineage>
</organism>
<evidence type="ECO:0000256" key="1">
    <source>
        <dbReference type="SAM" id="MobiDB-lite"/>
    </source>
</evidence>
<evidence type="ECO:0000313" key="3">
    <source>
        <dbReference type="Proteomes" id="UP000266841"/>
    </source>
</evidence>
<sequence>MGLEEATMPPMRQKFEVYQNDTAPAPTAAEQEGGGNQRRRELLVRADDHRIVLAAIDNTITAVKASRRDKYASDADSAKEEFFARCIDQVGESLKQNLADTTTRADSDDEVEGKLDAFQMRVLSINPPSPSSDEGAGDDQSLSSSDDGGEDFEFEFDDRDIIDERAYGQVKELRQRARELSARVISVREEATGRAIEFSRQCLTELLHVHGFDCGDEEACETDEAERDTTDTKGDLTSMNVALKTLASSLQGVDSNLAEKVESIKDTIGTIDDSIVKYQRMSQGDASALSQTEKALIARDEPRSHVRDDGDDDGGAESPMNPDKRLARLLAGVL</sequence>
<accession>K0RZN6</accession>
<feature type="region of interest" description="Disordered" evidence="1">
    <location>
        <begin position="124"/>
        <end position="154"/>
    </location>
</feature>
<proteinExistence type="predicted"/>
<feature type="compositionally biased region" description="Basic and acidic residues" evidence="1">
    <location>
        <begin position="296"/>
        <end position="308"/>
    </location>
</feature>
<keyword evidence="3" id="KW-1185">Reference proteome</keyword>
<protein>
    <submittedName>
        <fullName evidence="2">Uncharacterized protein</fullName>
    </submittedName>
</protein>
<feature type="compositionally biased region" description="Polar residues" evidence="1">
    <location>
        <begin position="284"/>
        <end position="293"/>
    </location>
</feature>
<reference evidence="2 3" key="1">
    <citation type="journal article" date="2012" name="Genome Biol.">
        <title>Genome and low-iron response of an oceanic diatom adapted to chronic iron limitation.</title>
        <authorList>
            <person name="Lommer M."/>
            <person name="Specht M."/>
            <person name="Roy A.S."/>
            <person name="Kraemer L."/>
            <person name="Andreson R."/>
            <person name="Gutowska M.A."/>
            <person name="Wolf J."/>
            <person name="Bergner S.V."/>
            <person name="Schilhabel M.B."/>
            <person name="Klostermeier U.C."/>
            <person name="Beiko R.G."/>
            <person name="Rosenstiel P."/>
            <person name="Hippler M."/>
            <person name="Laroche J."/>
        </authorList>
    </citation>
    <scope>NUCLEOTIDE SEQUENCE [LARGE SCALE GENOMIC DNA]</scope>
    <source>
        <strain evidence="2 3">CCMP1005</strain>
    </source>
</reference>
<name>K0RZN6_THAOC</name>